<comment type="caution">
    <text evidence="8">The sequence shown here is derived from an EMBL/GenBank/DDBJ whole genome shotgun (WGS) entry which is preliminary data.</text>
</comment>
<keyword evidence="3" id="KW-0997">Cell inner membrane</keyword>
<evidence type="ECO:0000313" key="8">
    <source>
        <dbReference type="EMBL" id="RRC97152.1"/>
    </source>
</evidence>
<proteinExistence type="predicted"/>
<evidence type="ECO:0000256" key="6">
    <source>
        <dbReference type="ARBA" id="ARBA00023315"/>
    </source>
</evidence>
<dbReference type="GO" id="GO:0016746">
    <property type="term" value="F:acyltransferase activity"/>
    <property type="evidence" value="ECO:0007669"/>
    <property type="project" value="UniProtKB-KW"/>
</dbReference>
<keyword evidence="2" id="KW-1003">Cell membrane</keyword>
<name>A0A3P1SLJ2_9GAMM</name>
<accession>A0A3P1SLJ2</accession>
<dbReference type="EMBL" id="RQXV01000013">
    <property type="protein sequence ID" value="RRC97152.1"/>
    <property type="molecule type" value="Genomic_DNA"/>
</dbReference>
<dbReference type="Proteomes" id="UP000267535">
    <property type="component" value="Unassembled WGS sequence"/>
</dbReference>
<evidence type="ECO:0000256" key="3">
    <source>
        <dbReference type="ARBA" id="ARBA00022519"/>
    </source>
</evidence>
<keyword evidence="6 8" id="KW-0012">Acyltransferase</keyword>
<dbReference type="InterPro" id="IPR004960">
    <property type="entry name" value="LipA_acyltrans"/>
</dbReference>
<protein>
    <submittedName>
        <fullName evidence="8">Lipid A biosynthesis acyltransferase</fullName>
    </submittedName>
</protein>
<evidence type="ECO:0000256" key="7">
    <source>
        <dbReference type="SAM" id="Phobius"/>
    </source>
</evidence>
<dbReference type="GO" id="GO:0005886">
    <property type="term" value="C:plasma membrane"/>
    <property type="evidence" value="ECO:0007669"/>
    <property type="project" value="UniProtKB-SubCell"/>
</dbReference>
<evidence type="ECO:0000256" key="5">
    <source>
        <dbReference type="ARBA" id="ARBA00023136"/>
    </source>
</evidence>
<evidence type="ECO:0000256" key="2">
    <source>
        <dbReference type="ARBA" id="ARBA00022475"/>
    </source>
</evidence>
<keyword evidence="5 7" id="KW-0472">Membrane</keyword>
<dbReference type="OrthoDB" id="9803456at2"/>
<dbReference type="CDD" id="cd07984">
    <property type="entry name" value="LPLAT_LABLAT-like"/>
    <property type="match status" value="1"/>
</dbReference>
<dbReference type="PANTHER" id="PTHR30606">
    <property type="entry name" value="LIPID A BIOSYNTHESIS LAUROYL ACYLTRANSFERASE"/>
    <property type="match status" value="1"/>
</dbReference>
<keyword evidence="7" id="KW-1133">Transmembrane helix</keyword>
<dbReference type="SUPFAM" id="SSF69593">
    <property type="entry name" value="Glycerol-3-phosphate (1)-acyltransferase"/>
    <property type="match status" value="1"/>
</dbReference>
<evidence type="ECO:0000256" key="4">
    <source>
        <dbReference type="ARBA" id="ARBA00022679"/>
    </source>
</evidence>
<dbReference type="PANTHER" id="PTHR30606:SF9">
    <property type="entry name" value="LIPID A BIOSYNTHESIS LAUROYLTRANSFERASE"/>
    <property type="match status" value="1"/>
</dbReference>
<feature type="transmembrane region" description="Helical" evidence="7">
    <location>
        <begin position="20"/>
        <end position="41"/>
    </location>
</feature>
<keyword evidence="7" id="KW-0812">Transmembrane</keyword>
<keyword evidence="9" id="KW-1185">Reference proteome</keyword>
<dbReference type="AlphaFoldDB" id="A0A3P1SLJ2"/>
<dbReference type="PIRSF" id="PIRSF026649">
    <property type="entry name" value="MsbB"/>
    <property type="match status" value="1"/>
</dbReference>
<gene>
    <name evidence="8" type="ORF">EHS89_18245</name>
</gene>
<evidence type="ECO:0000313" key="9">
    <source>
        <dbReference type="Proteomes" id="UP000267535"/>
    </source>
</evidence>
<evidence type="ECO:0000256" key="1">
    <source>
        <dbReference type="ARBA" id="ARBA00004533"/>
    </source>
</evidence>
<keyword evidence="4 8" id="KW-0808">Transferase</keyword>
<dbReference type="GO" id="GO:0009247">
    <property type="term" value="P:glycolipid biosynthetic process"/>
    <property type="evidence" value="ECO:0007669"/>
    <property type="project" value="UniProtKB-ARBA"/>
</dbReference>
<comment type="subcellular location">
    <subcellularLocation>
        <location evidence="1">Cell inner membrane</location>
    </subcellularLocation>
</comment>
<organism evidence="8 9">
    <name type="scientific">Amphritea balenae</name>
    <dbReference type="NCBI Taxonomy" id="452629"/>
    <lineage>
        <taxon>Bacteria</taxon>
        <taxon>Pseudomonadati</taxon>
        <taxon>Pseudomonadota</taxon>
        <taxon>Gammaproteobacteria</taxon>
        <taxon>Oceanospirillales</taxon>
        <taxon>Oceanospirillaceae</taxon>
        <taxon>Amphritea</taxon>
    </lineage>
</organism>
<dbReference type="Pfam" id="PF03279">
    <property type="entry name" value="Lip_A_acyltrans"/>
    <property type="match status" value="1"/>
</dbReference>
<reference evidence="8 9" key="1">
    <citation type="submission" date="2018-11" db="EMBL/GenBank/DDBJ databases">
        <title>The draft genome sequence of Amphritea balenae JAMM 1525T.</title>
        <authorList>
            <person name="Fang Z."/>
            <person name="Zhang Y."/>
            <person name="Han X."/>
        </authorList>
    </citation>
    <scope>NUCLEOTIDE SEQUENCE [LARGE SCALE GENOMIC DNA]</scope>
    <source>
        <strain evidence="8 9">JAMM 1525</strain>
    </source>
</reference>
<sequence length="313" mass="36051">MVGDKEVSWSDFLAPKYWGLWLGIGLLRLVCALPLAAGYRIGRTLGRVLYRLMPSRRHVTQVNIATCFPELSQEEQQNRVKEVFENNGIGLIETGWAYWKDKDLFRSNTEFRNFELLDNYLKQGNGVILMGWHFSCLDLAGLLFSLHGAPCSTLYRAHNNPMLEWFFTSGRERFSQPIERKQTRQMLRAMRKNRCIWYAPDQDLGRKGTVFVPFFGQSAATTVATTKMHKLNQSPLVKLDCWRKPDNSGYVLEASAVQGFPSGEETEDASLINAAIEAGIRKAPSQYMWVHKRFKTQREKTTKFYKTEALFKK</sequence>